<proteinExistence type="predicted"/>
<evidence type="ECO:0000313" key="3">
    <source>
        <dbReference type="Proteomes" id="UP000093412"/>
    </source>
</evidence>
<sequence length="166" mass="17058">MRLFKRAIIAIAVAAVVTAGAAAPANASPSSDEPVVTRSVQVFLSEDGFTAAPIQPMALGCTGAPGGFGNICLTTNMSGSRMISARVAHNNTTQNMCNMTAELRYTLASSTGITVQTGFAGGCTPLTKWVNFSKSVNLRSGTSICARIKDDATGGLWTNQACHGVG</sequence>
<gene>
    <name evidence="2" type="ORF">OERS_03710</name>
</gene>
<evidence type="ECO:0000313" key="2">
    <source>
        <dbReference type="EMBL" id="OCI32779.1"/>
    </source>
</evidence>
<feature type="signal peptide" evidence="1">
    <location>
        <begin position="1"/>
        <end position="27"/>
    </location>
</feature>
<organism evidence="2 3">
    <name type="scientific">Oerskovia enterophila</name>
    <dbReference type="NCBI Taxonomy" id="43678"/>
    <lineage>
        <taxon>Bacteria</taxon>
        <taxon>Bacillati</taxon>
        <taxon>Actinomycetota</taxon>
        <taxon>Actinomycetes</taxon>
        <taxon>Micrococcales</taxon>
        <taxon>Cellulomonadaceae</taxon>
        <taxon>Oerskovia</taxon>
    </lineage>
</organism>
<dbReference type="EMBL" id="MAQA01000003">
    <property type="protein sequence ID" value="OCI32779.1"/>
    <property type="molecule type" value="Genomic_DNA"/>
</dbReference>
<reference evidence="2 3" key="1">
    <citation type="submission" date="2016-06" db="EMBL/GenBank/DDBJ databases">
        <title>Genome sequence of Oerskovia enterophila DSM 43852.</title>
        <authorList>
            <person name="Poehlein A."/>
            <person name="Jag V."/>
            <person name="Bengelsdorf F.R."/>
            <person name="Daniel R."/>
            <person name="Duerre P."/>
        </authorList>
    </citation>
    <scope>NUCLEOTIDE SEQUENCE [LARGE SCALE GENOMIC DNA]</scope>
    <source>
        <strain evidence="2 3">DSM 43852</strain>
    </source>
</reference>
<keyword evidence="1" id="KW-0732">Signal</keyword>
<feature type="chain" id="PRO_5045775716" evidence="1">
    <location>
        <begin position="28"/>
        <end position="166"/>
    </location>
</feature>
<dbReference type="Proteomes" id="UP000093412">
    <property type="component" value="Unassembled WGS sequence"/>
</dbReference>
<protein>
    <submittedName>
        <fullName evidence="2">Uncharacterized protein</fullName>
    </submittedName>
</protein>
<evidence type="ECO:0000256" key="1">
    <source>
        <dbReference type="SAM" id="SignalP"/>
    </source>
</evidence>
<comment type="caution">
    <text evidence="2">The sequence shown here is derived from an EMBL/GenBank/DDBJ whole genome shotgun (WGS) entry which is preliminary data.</text>
</comment>
<dbReference type="RefSeq" id="WP_139107626.1">
    <property type="nucleotide sequence ID" value="NZ_MAQA01000003.1"/>
</dbReference>
<name>A0ABX2Y8D7_9CELL</name>
<accession>A0ABX2Y8D7</accession>
<keyword evidence="3" id="KW-1185">Reference proteome</keyword>